<feature type="region of interest" description="Disordered" evidence="4">
    <location>
        <begin position="635"/>
        <end position="672"/>
    </location>
</feature>
<dbReference type="PROSITE" id="PS51375">
    <property type="entry name" value="PPR"/>
    <property type="match status" value="10"/>
</dbReference>
<dbReference type="AlphaFoldDB" id="A0A9D4TSM4"/>
<feature type="repeat" description="PPR" evidence="3">
    <location>
        <begin position="321"/>
        <end position="356"/>
    </location>
</feature>
<feature type="region of interest" description="Disordered" evidence="4">
    <location>
        <begin position="21"/>
        <end position="46"/>
    </location>
</feature>
<gene>
    <name evidence="5" type="ORF">D9Q98_003457</name>
</gene>
<feature type="repeat" description="PPR" evidence="3">
    <location>
        <begin position="533"/>
        <end position="567"/>
    </location>
</feature>
<feature type="region of interest" description="Disordered" evidence="4">
    <location>
        <begin position="75"/>
        <end position="235"/>
    </location>
</feature>
<dbReference type="NCBIfam" id="TIGR00756">
    <property type="entry name" value="PPR"/>
    <property type="match status" value="8"/>
</dbReference>
<feature type="repeat" description="PPR" evidence="3">
    <location>
        <begin position="428"/>
        <end position="462"/>
    </location>
</feature>
<reference evidence="5" key="2">
    <citation type="submission" date="2020-11" db="EMBL/GenBank/DDBJ databases">
        <authorList>
            <person name="Cecchin M."/>
            <person name="Marcolungo L."/>
            <person name="Rossato M."/>
            <person name="Girolomoni L."/>
            <person name="Cosentino E."/>
            <person name="Cuine S."/>
            <person name="Li-Beisson Y."/>
            <person name="Delledonne M."/>
            <person name="Ballottari M."/>
        </authorList>
    </citation>
    <scope>NUCLEOTIDE SEQUENCE</scope>
    <source>
        <strain evidence="5">211/11P</strain>
        <tissue evidence="5">Whole cell</tissue>
    </source>
</reference>
<feature type="repeat" description="PPR" evidence="3">
    <location>
        <begin position="392"/>
        <end position="422"/>
    </location>
</feature>
<dbReference type="Pfam" id="PF13041">
    <property type="entry name" value="PPR_2"/>
    <property type="match status" value="3"/>
</dbReference>
<evidence type="ECO:0000256" key="3">
    <source>
        <dbReference type="PROSITE-ProRule" id="PRU00708"/>
    </source>
</evidence>
<evidence type="ECO:0000256" key="1">
    <source>
        <dbReference type="ARBA" id="ARBA00007626"/>
    </source>
</evidence>
<dbReference type="SUPFAM" id="SSF48452">
    <property type="entry name" value="TPR-like"/>
    <property type="match status" value="1"/>
</dbReference>
<feature type="compositionally biased region" description="Low complexity" evidence="4">
    <location>
        <begin position="637"/>
        <end position="653"/>
    </location>
</feature>
<dbReference type="OrthoDB" id="185373at2759"/>
<dbReference type="InterPro" id="IPR011990">
    <property type="entry name" value="TPR-like_helical_dom_sf"/>
</dbReference>
<feature type="repeat" description="PPR" evidence="3">
    <location>
        <begin position="603"/>
        <end position="637"/>
    </location>
</feature>
<keyword evidence="2" id="KW-0677">Repeat</keyword>
<keyword evidence="6" id="KW-1185">Reference proteome</keyword>
<feature type="compositionally biased region" description="Polar residues" evidence="4">
    <location>
        <begin position="169"/>
        <end position="178"/>
    </location>
</feature>
<dbReference type="Gene3D" id="1.25.40.10">
    <property type="entry name" value="Tetratricopeptide repeat domain"/>
    <property type="match status" value="4"/>
</dbReference>
<feature type="compositionally biased region" description="Low complexity" evidence="4">
    <location>
        <begin position="192"/>
        <end position="201"/>
    </location>
</feature>
<dbReference type="PANTHER" id="PTHR47447:SF17">
    <property type="entry name" value="OS12G0638900 PROTEIN"/>
    <property type="match status" value="1"/>
</dbReference>
<feature type="repeat" description="PPR" evidence="3">
    <location>
        <begin position="498"/>
        <end position="532"/>
    </location>
</feature>
<name>A0A9D4TSM4_CHLVU</name>
<evidence type="ECO:0000313" key="6">
    <source>
        <dbReference type="Proteomes" id="UP001055712"/>
    </source>
</evidence>
<accession>A0A9D4TSM4</accession>
<sequence>MTCRLSMPAASGCSFQAARARGHGSPARAPVTARAATRPTRTASEVHKAAAGPVLLEVSTAAAAVAANHIAATPKPANGVHVQPQALQQRVDDSGRAALSPGPQRRGADADPFSTATGGGAHPPSGSKHVPQSPPAGPDAAMRGSSPWQQPVAAARGSRSRQQPAVAAHSSSSPQQRQVGARGSSPRQRPSAAGDAGAQAEAHGRSQRHRGQEHVGPSPVHGRAPAPPTSAARRPRRLTAAPGTAIGQPAADPRLVTLTQQLIQCKSQAEMCVVLQREHAAGLAAADVRRLLTYLERQRALGVALAAFHAIKAAGLPWAGDAVLRTKLIKMHSRSAPDTATALALYDEMRRDGILPDAVTFNTCLSAAGLGRHWPRVLALLDDMCAVGVAWDAYTCSALLSACQAAGRWEQALEWFRQAQAMPGLQLNVVHYTTLMSCLQKAGQWEQSMRVYRQMEAASILPDVVAHNAAITACAQGGDWQAAWAVFLSMKQAGLRPSAVSYNALISACERCGQADRALEVFDVMRRRGQHPNAVTYNTLISACAKAGRYAKAQELHAAMVDAGLADDVFTLTALITACERIDHWQGAEDHFLEFQARGVPPNTVAYNRLISALGRGCQWERALAAFHAMQAGGGEAATSSSSSGGNASSRSSSSRRRRTGGGTFRHNSRGSTPIDAEALLAAPGSGLGSSMDGTDAGLIYASCAAAKPDRITYGSLIAALERGGQWERALALFEEMQAAGIQPNGYIFTSLINACEKGGQWERALKLFRLMQGQDIPVDSMAMVARKALYAFPQLIRLMPAPLLQAARATVDSGRAARQWIEEKKREEVGS</sequence>
<dbReference type="Pfam" id="PF01535">
    <property type="entry name" value="PPR"/>
    <property type="match status" value="1"/>
</dbReference>
<feature type="repeat" description="PPR" evidence="3">
    <location>
        <begin position="463"/>
        <end position="497"/>
    </location>
</feature>
<dbReference type="Pfam" id="PF13812">
    <property type="entry name" value="PPR_3"/>
    <property type="match status" value="1"/>
</dbReference>
<feature type="repeat" description="PPR" evidence="3">
    <location>
        <begin position="745"/>
        <end position="779"/>
    </location>
</feature>
<evidence type="ECO:0000313" key="5">
    <source>
        <dbReference type="EMBL" id="KAI3433648.1"/>
    </source>
</evidence>
<comment type="similarity">
    <text evidence="1">Belongs to the PPR family. P subfamily.</text>
</comment>
<feature type="repeat" description="PPR" evidence="3">
    <location>
        <begin position="568"/>
        <end position="602"/>
    </location>
</feature>
<evidence type="ECO:0000256" key="2">
    <source>
        <dbReference type="ARBA" id="ARBA00022737"/>
    </source>
</evidence>
<protein>
    <submittedName>
        <fullName evidence="5">Uncharacterized protein</fullName>
    </submittedName>
</protein>
<comment type="caution">
    <text evidence="5">The sequence shown here is derived from an EMBL/GenBank/DDBJ whole genome shotgun (WGS) entry which is preliminary data.</text>
</comment>
<evidence type="ECO:0000256" key="4">
    <source>
        <dbReference type="SAM" id="MobiDB-lite"/>
    </source>
</evidence>
<proteinExistence type="inferred from homology"/>
<feature type="repeat" description="PPR" evidence="3">
    <location>
        <begin position="710"/>
        <end position="744"/>
    </location>
</feature>
<organism evidence="5 6">
    <name type="scientific">Chlorella vulgaris</name>
    <name type="common">Green alga</name>
    <dbReference type="NCBI Taxonomy" id="3077"/>
    <lineage>
        <taxon>Eukaryota</taxon>
        <taxon>Viridiplantae</taxon>
        <taxon>Chlorophyta</taxon>
        <taxon>core chlorophytes</taxon>
        <taxon>Trebouxiophyceae</taxon>
        <taxon>Chlorellales</taxon>
        <taxon>Chlorellaceae</taxon>
        <taxon>Chlorella clade</taxon>
        <taxon>Chlorella</taxon>
    </lineage>
</organism>
<reference evidence="5" key="1">
    <citation type="journal article" date="2019" name="Plant J.">
        <title>Chlorella vulgaris genome assembly and annotation reveals the molecular basis for metabolic acclimation to high light conditions.</title>
        <authorList>
            <person name="Cecchin M."/>
            <person name="Marcolungo L."/>
            <person name="Rossato M."/>
            <person name="Girolomoni L."/>
            <person name="Cosentino E."/>
            <person name="Cuine S."/>
            <person name="Li-Beisson Y."/>
            <person name="Delledonne M."/>
            <person name="Ballottari M."/>
        </authorList>
    </citation>
    <scope>NUCLEOTIDE SEQUENCE</scope>
    <source>
        <strain evidence="5">211/11P</strain>
    </source>
</reference>
<dbReference type="Proteomes" id="UP001055712">
    <property type="component" value="Unassembled WGS sequence"/>
</dbReference>
<dbReference type="PANTHER" id="PTHR47447">
    <property type="entry name" value="OS03G0856100 PROTEIN"/>
    <property type="match status" value="1"/>
</dbReference>
<feature type="compositionally biased region" description="Low complexity" evidence="4">
    <location>
        <begin position="26"/>
        <end position="43"/>
    </location>
</feature>
<dbReference type="EMBL" id="SIDB01000004">
    <property type="protein sequence ID" value="KAI3433648.1"/>
    <property type="molecule type" value="Genomic_DNA"/>
</dbReference>
<dbReference type="InterPro" id="IPR002885">
    <property type="entry name" value="PPR_rpt"/>
</dbReference>